<dbReference type="InterPro" id="IPR036483">
    <property type="entry name" value="PWI_dom_sf"/>
</dbReference>
<proteinExistence type="predicted"/>
<feature type="compositionally biased region" description="Basic and acidic residues" evidence="2">
    <location>
        <begin position="36"/>
        <end position="87"/>
    </location>
</feature>
<organism evidence="4">
    <name type="scientific">Ornithodoros erraticus</name>
    <name type="common">European soft tick</name>
    <name type="synonym">Alectorobius erraticus</name>
    <dbReference type="NCBI Taxonomy" id="265619"/>
    <lineage>
        <taxon>Eukaryota</taxon>
        <taxon>Metazoa</taxon>
        <taxon>Ecdysozoa</taxon>
        <taxon>Arthropoda</taxon>
        <taxon>Chelicerata</taxon>
        <taxon>Arachnida</taxon>
        <taxon>Acari</taxon>
        <taxon>Parasitiformes</taxon>
        <taxon>Ixodida</taxon>
        <taxon>Ixodoidea</taxon>
        <taxon>Argasidae</taxon>
        <taxon>Ornithodorinae</taxon>
        <taxon>Ornithodoros</taxon>
    </lineage>
</organism>
<dbReference type="Pfam" id="PF01480">
    <property type="entry name" value="PWI"/>
    <property type="match status" value="1"/>
</dbReference>
<dbReference type="AlphaFoldDB" id="A0A293MBQ2"/>
<dbReference type="PANTHER" id="PTHR18806:SF4">
    <property type="entry name" value="RNA-BINDING PROTEIN 25"/>
    <property type="match status" value="1"/>
</dbReference>
<protein>
    <submittedName>
        <fullName evidence="4">Ensconsin</fullName>
    </submittedName>
</protein>
<evidence type="ECO:0000256" key="2">
    <source>
        <dbReference type="SAM" id="MobiDB-lite"/>
    </source>
</evidence>
<feature type="compositionally biased region" description="Basic and acidic residues" evidence="2">
    <location>
        <begin position="97"/>
        <end position="125"/>
    </location>
</feature>
<dbReference type="PROSITE" id="PS51025">
    <property type="entry name" value="PWI"/>
    <property type="match status" value="1"/>
</dbReference>
<keyword evidence="1" id="KW-0507">mRNA processing</keyword>
<feature type="compositionally biased region" description="Basic and acidic residues" evidence="2">
    <location>
        <begin position="152"/>
        <end position="166"/>
    </location>
</feature>
<dbReference type="GO" id="GO:0000381">
    <property type="term" value="P:regulation of alternative mRNA splicing, via spliceosome"/>
    <property type="evidence" value="ECO:0007669"/>
    <property type="project" value="TreeGrafter"/>
</dbReference>
<accession>A0A293MBQ2</accession>
<dbReference type="SMART" id="SM00311">
    <property type="entry name" value="PWI"/>
    <property type="match status" value="1"/>
</dbReference>
<dbReference type="GO" id="GO:0006397">
    <property type="term" value="P:mRNA processing"/>
    <property type="evidence" value="ECO:0007669"/>
    <property type="project" value="UniProtKB-KW"/>
</dbReference>
<dbReference type="Gene3D" id="1.20.1390.10">
    <property type="entry name" value="PWI domain"/>
    <property type="match status" value="1"/>
</dbReference>
<dbReference type="SUPFAM" id="SSF101233">
    <property type="entry name" value="PWI domain"/>
    <property type="match status" value="1"/>
</dbReference>
<reference evidence="4" key="1">
    <citation type="submission" date="2017-08" db="EMBL/GenBank/DDBJ databases">
        <title>Ornithodoros erraticus midgut genes differentially expressed after blood feeding.</title>
        <authorList>
            <person name="Oleaga A."/>
        </authorList>
    </citation>
    <scope>NUCLEOTIDE SEQUENCE</scope>
    <source>
        <strain evidence="4">Female</strain>
        <tissue evidence="4">Gut</tissue>
    </source>
</reference>
<evidence type="ECO:0000313" key="4">
    <source>
        <dbReference type="EMBL" id="MAA37796.1"/>
    </source>
</evidence>
<dbReference type="PANTHER" id="PTHR18806">
    <property type="entry name" value="RBM25 PROTEIN"/>
    <property type="match status" value="1"/>
</dbReference>
<feature type="compositionally biased region" description="Basic residues" evidence="2">
    <location>
        <begin position="136"/>
        <end position="145"/>
    </location>
</feature>
<dbReference type="FunFam" id="1.20.1390.10:FF:000004">
    <property type="entry name" value="RNA-binding motif protein 25"/>
    <property type="match status" value="1"/>
</dbReference>
<name>A0A293MBQ2_ORNER</name>
<sequence>MEEAKEARRLKEFLEDYDDERDDMKYYKGNALQRRLKEREKEIELDSRDRQREREELEELRRKLAEEGHPDPEAEAKRIHHEEEARLLKPPPPIVRPEPRLDPRPDPRPEHRKEPSEPPEPEPRMESYPVESPPKRSYHGSRLHKMVPVDTPAERIREEPHPEHHSSKSGRSAAADEEEEGAQNSLSGFSDVTSVTPQEESKPLGFAGLKLGGSPAGAGSRSPHGRHGGGSQRRSGASRLPVAQAFEEEESATEGQRKKRKLVPLDDDGATGGGATTGGMSADEKRKHIKTIIDSIPTTKEDLFAYSFDRSLVDNALMERRIRPWINRKIIEYIGEEEPTLVDFICSKVLAGSAAQSILNDVSMVLDEEAEVFVVKMWRLLIYEVEAKKDGLVK</sequence>
<dbReference type="InterPro" id="IPR052768">
    <property type="entry name" value="RBM25"/>
</dbReference>
<dbReference type="GO" id="GO:0003729">
    <property type="term" value="F:mRNA binding"/>
    <property type="evidence" value="ECO:0007669"/>
    <property type="project" value="TreeGrafter"/>
</dbReference>
<feature type="domain" description="PWI" evidence="3">
    <location>
        <begin position="301"/>
        <end position="394"/>
    </location>
</feature>
<evidence type="ECO:0000256" key="1">
    <source>
        <dbReference type="ARBA" id="ARBA00022664"/>
    </source>
</evidence>
<evidence type="ECO:0000259" key="3">
    <source>
        <dbReference type="PROSITE" id="PS51025"/>
    </source>
</evidence>
<feature type="region of interest" description="Disordered" evidence="2">
    <location>
        <begin position="36"/>
        <end position="283"/>
    </location>
</feature>
<feature type="compositionally biased region" description="Polar residues" evidence="2">
    <location>
        <begin position="182"/>
        <end position="198"/>
    </location>
</feature>
<dbReference type="EMBL" id="GFWV01013067">
    <property type="protein sequence ID" value="MAA37796.1"/>
    <property type="molecule type" value="Transcribed_RNA"/>
</dbReference>
<dbReference type="InterPro" id="IPR002483">
    <property type="entry name" value="PWI_dom"/>
</dbReference>
<dbReference type="GO" id="GO:0005681">
    <property type="term" value="C:spliceosomal complex"/>
    <property type="evidence" value="ECO:0007669"/>
    <property type="project" value="TreeGrafter"/>
</dbReference>